<dbReference type="AlphaFoldDB" id="A0A1M5WT14"/>
<proteinExistence type="predicted"/>
<gene>
    <name evidence="1" type="ORF">SAMN02745941_01240</name>
</gene>
<dbReference type="RefSeq" id="WP_021802843.1">
    <property type="nucleotide sequence ID" value="NZ_FQXU01000004.1"/>
</dbReference>
<name>A0A1M5WT14_9CLOT</name>
<dbReference type="Proteomes" id="UP000184241">
    <property type="component" value="Unassembled WGS sequence"/>
</dbReference>
<sequence>MNRENQQDAFKVAKKMMIDGEDWDKIMQETRLRLKDLKRIQQNEIDPHF</sequence>
<accession>A0A1M5WT14</accession>
<organism evidence="1 2">
    <name type="scientific">Clostridium intestinale DSM 6191</name>
    <dbReference type="NCBI Taxonomy" id="1121320"/>
    <lineage>
        <taxon>Bacteria</taxon>
        <taxon>Bacillati</taxon>
        <taxon>Bacillota</taxon>
        <taxon>Clostridia</taxon>
        <taxon>Eubacteriales</taxon>
        <taxon>Clostridiaceae</taxon>
        <taxon>Clostridium</taxon>
    </lineage>
</organism>
<reference evidence="1 2" key="1">
    <citation type="submission" date="2016-11" db="EMBL/GenBank/DDBJ databases">
        <authorList>
            <person name="Jaros S."/>
            <person name="Januszkiewicz K."/>
            <person name="Wedrychowicz H."/>
        </authorList>
    </citation>
    <scope>NUCLEOTIDE SEQUENCE [LARGE SCALE GENOMIC DNA]</scope>
    <source>
        <strain evidence="1 2">DSM 6191</strain>
    </source>
</reference>
<protein>
    <submittedName>
        <fullName evidence="1">Uncharacterized protein</fullName>
    </submittedName>
</protein>
<evidence type="ECO:0000313" key="2">
    <source>
        <dbReference type="Proteomes" id="UP000184241"/>
    </source>
</evidence>
<dbReference type="EMBL" id="FQXU01000004">
    <property type="protein sequence ID" value="SHH90628.1"/>
    <property type="molecule type" value="Genomic_DNA"/>
</dbReference>
<evidence type="ECO:0000313" key="1">
    <source>
        <dbReference type="EMBL" id="SHH90628.1"/>
    </source>
</evidence>